<organism evidence="3 4">
    <name type="scientific">Naegleria fowleri</name>
    <name type="common">Brain eating amoeba</name>
    <dbReference type="NCBI Taxonomy" id="5763"/>
    <lineage>
        <taxon>Eukaryota</taxon>
        <taxon>Discoba</taxon>
        <taxon>Heterolobosea</taxon>
        <taxon>Tetramitia</taxon>
        <taxon>Eutetramitia</taxon>
        <taxon>Vahlkampfiidae</taxon>
        <taxon>Naegleria</taxon>
    </lineage>
</organism>
<name>A0A6A5CEU7_NAEFO</name>
<dbReference type="EMBL" id="VFQX01000004">
    <property type="protein sequence ID" value="KAF0983805.1"/>
    <property type="molecule type" value="Genomic_DNA"/>
</dbReference>
<reference evidence="3 4" key="1">
    <citation type="journal article" date="2019" name="Sci. Rep.">
        <title>Nanopore sequencing improves the draft genome of the human pathogenic amoeba Naegleria fowleri.</title>
        <authorList>
            <person name="Liechti N."/>
            <person name="Schurch N."/>
            <person name="Bruggmann R."/>
            <person name="Wittwer M."/>
        </authorList>
    </citation>
    <scope>NUCLEOTIDE SEQUENCE [LARGE SCALE GENOMIC DNA]</scope>
    <source>
        <strain evidence="3 4">ATCC 30894</strain>
    </source>
</reference>
<keyword evidence="4" id="KW-1185">Reference proteome</keyword>
<feature type="compositionally biased region" description="Polar residues" evidence="2">
    <location>
        <begin position="34"/>
        <end position="46"/>
    </location>
</feature>
<sequence>MNSSSESSSTSTLPQQSSQQLQSEEPSHHRSLDHSNTGSSPTYDNAQNNEAKLLQQLKSVLNDTNQPTIFTKDDIKLQQLQQQLDECSKKAHSFLYTTLSLAGAVPMTLLFKTMKPLYILPVIGGATDFWFTSQKCAKERTELDRYMLKRRKYELISEKKRLEMERNALLEELKRTNGGK</sequence>
<evidence type="ECO:0000313" key="4">
    <source>
        <dbReference type="Proteomes" id="UP000444721"/>
    </source>
</evidence>
<keyword evidence="1" id="KW-0175">Coiled coil</keyword>
<dbReference type="OMA" id="TMKPLYI"/>
<feature type="compositionally biased region" description="Low complexity" evidence="2">
    <location>
        <begin position="1"/>
        <end position="24"/>
    </location>
</feature>
<evidence type="ECO:0000256" key="2">
    <source>
        <dbReference type="SAM" id="MobiDB-lite"/>
    </source>
</evidence>
<evidence type="ECO:0000256" key="1">
    <source>
        <dbReference type="SAM" id="Coils"/>
    </source>
</evidence>
<protein>
    <submittedName>
        <fullName evidence="3">Uncharacterized protein</fullName>
    </submittedName>
</protein>
<proteinExistence type="predicted"/>
<comment type="caution">
    <text evidence="3">The sequence shown here is derived from an EMBL/GenBank/DDBJ whole genome shotgun (WGS) entry which is preliminary data.</text>
</comment>
<evidence type="ECO:0000313" key="3">
    <source>
        <dbReference type="EMBL" id="KAF0983805.1"/>
    </source>
</evidence>
<dbReference type="Proteomes" id="UP000444721">
    <property type="component" value="Unassembled WGS sequence"/>
</dbReference>
<dbReference type="RefSeq" id="XP_044568518.1">
    <property type="nucleotide sequence ID" value="XM_044711496.1"/>
</dbReference>
<dbReference type="VEuPathDB" id="AmoebaDB:NfTy_006310"/>
<feature type="region of interest" description="Disordered" evidence="2">
    <location>
        <begin position="1"/>
        <end position="46"/>
    </location>
</feature>
<dbReference type="GeneID" id="68114938"/>
<dbReference type="VEuPathDB" id="AmoebaDB:NF0016840"/>
<feature type="coiled-coil region" evidence="1">
    <location>
        <begin position="152"/>
        <end position="179"/>
    </location>
</feature>
<accession>A0A6A5CEU7</accession>
<gene>
    <name evidence="3" type="ORF">FDP41_007720</name>
</gene>
<dbReference type="OrthoDB" id="10260640at2759"/>
<dbReference type="AlphaFoldDB" id="A0A6A5CEU7"/>
<dbReference type="VEuPathDB" id="AmoebaDB:FDP41_007720"/>